<evidence type="ECO:0000259" key="4">
    <source>
        <dbReference type="Pfam" id="PF00005"/>
    </source>
</evidence>
<protein>
    <recommendedName>
        <fullName evidence="4">ABC transporter domain-containing protein</fullName>
    </recommendedName>
</protein>
<dbReference type="Gene3D" id="3.40.50.300">
    <property type="entry name" value="P-loop containing nucleotide triphosphate hydrolases"/>
    <property type="match status" value="1"/>
</dbReference>
<name>X1IA61_9ZZZZ</name>
<dbReference type="Pfam" id="PF00005">
    <property type="entry name" value="ABC_tran"/>
    <property type="match status" value="1"/>
</dbReference>
<dbReference type="GO" id="GO:0005524">
    <property type="term" value="F:ATP binding"/>
    <property type="evidence" value="ECO:0007669"/>
    <property type="project" value="InterPro"/>
</dbReference>
<dbReference type="EMBL" id="BARU01039276">
    <property type="protein sequence ID" value="GAH79316.1"/>
    <property type="molecule type" value="Genomic_DNA"/>
</dbReference>
<evidence type="ECO:0000313" key="5">
    <source>
        <dbReference type="EMBL" id="GAH79316.1"/>
    </source>
</evidence>
<comment type="caution">
    <text evidence="5">The sequence shown here is derived from an EMBL/GenBank/DDBJ whole genome shotgun (WGS) entry which is preliminary data.</text>
</comment>
<keyword evidence="3" id="KW-0472">Membrane</keyword>
<dbReference type="GO" id="GO:0055052">
    <property type="term" value="C:ATP-binding cassette (ABC) transporter complex, substrate-binding subunit-containing"/>
    <property type="evidence" value="ECO:0007669"/>
    <property type="project" value="TreeGrafter"/>
</dbReference>
<evidence type="ECO:0000256" key="3">
    <source>
        <dbReference type="ARBA" id="ARBA00023136"/>
    </source>
</evidence>
<dbReference type="InterPro" id="IPR047641">
    <property type="entry name" value="ABC_transpr_MalK/UgpC-like"/>
</dbReference>
<sequence length="119" mass="13134">MPGVSLKNIWKKYGGVEAVKGVSFDCQKGQFFCLLGPSGAGKTSILKMTAGVEEVTSGEIYIEDRLVNDVKPQERDIAMMFENYALYPHLTVFGNMASPLSSHIRKAKYSSNEIGKIIR</sequence>
<dbReference type="PANTHER" id="PTHR43875:SF15">
    <property type="entry name" value="TREHALOSE IMPORT ATP-BINDING PROTEIN SUGC"/>
    <property type="match status" value="1"/>
</dbReference>
<gene>
    <name evidence="5" type="ORF">S03H2_60897</name>
</gene>
<feature type="non-terminal residue" evidence="5">
    <location>
        <position position="119"/>
    </location>
</feature>
<dbReference type="InterPro" id="IPR027417">
    <property type="entry name" value="P-loop_NTPase"/>
</dbReference>
<keyword evidence="2" id="KW-1278">Translocase</keyword>
<dbReference type="SUPFAM" id="SSF52540">
    <property type="entry name" value="P-loop containing nucleoside triphosphate hydrolases"/>
    <property type="match status" value="1"/>
</dbReference>
<evidence type="ECO:0000256" key="1">
    <source>
        <dbReference type="ARBA" id="ARBA00022475"/>
    </source>
</evidence>
<organism evidence="5">
    <name type="scientific">marine sediment metagenome</name>
    <dbReference type="NCBI Taxonomy" id="412755"/>
    <lineage>
        <taxon>unclassified sequences</taxon>
        <taxon>metagenomes</taxon>
        <taxon>ecological metagenomes</taxon>
    </lineage>
</organism>
<feature type="domain" description="ABC transporter" evidence="4">
    <location>
        <begin position="19"/>
        <end position="106"/>
    </location>
</feature>
<dbReference type="InterPro" id="IPR003439">
    <property type="entry name" value="ABC_transporter-like_ATP-bd"/>
</dbReference>
<accession>X1IA61</accession>
<dbReference type="PANTHER" id="PTHR43875">
    <property type="entry name" value="MALTODEXTRIN IMPORT ATP-BINDING PROTEIN MSMX"/>
    <property type="match status" value="1"/>
</dbReference>
<keyword evidence="1" id="KW-1003">Cell membrane</keyword>
<proteinExistence type="predicted"/>
<dbReference type="GO" id="GO:0016887">
    <property type="term" value="F:ATP hydrolysis activity"/>
    <property type="evidence" value="ECO:0007669"/>
    <property type="project" value="InterPro"/>
</dbReference>
<evidence type="ECO:0000256" key="2">
    <source>
        <dbReference type="ARBA" id="ARBA00022967"/>
    </source>
</evidence>
<dbReference type="AlphaFoldDB" id="X1IA61"/>
<reference evidence="5" key="1">
    <citation type="journal article" date="2014" name="Front. Microbiol.">
        <title>High frequency of phylogenetically diverse reductive dehalogenase-homologous genes in deep subseafloor sedimentary metagenomes.</title>
        <authorList>
            <person name="Kawai M."/>
            <person name="Futagami T."/>
            <person name="Toyoda A."/>
            <person name="Takaki Y."/>
            <person name="Nishi S."/>
            <person name="Hori S."/>
            <person name="Arai W."/>
            <person name="Tsubouchi T."/>
            <person name="Morono Y."/>
            <person name="Uchiyama I."/>
            <person name="Ito T."/>
            <person name="Fujiyama A."/>
            <person name="Inagaki F."/>
            <person name="Takami H."/>
        </authorList>
    </citation>
    <scope>NUCLEOTIDE SEQUENCE</scope>
    <source>
        <strain evidence="5">Expedition CK06-06</strain>
    </source>
</reference>